<evidence type="ECO:0000313" key="3">
    <source>
        <dbReference type="Proteomes" id="UP000256805"/>
    </source>
</evidence>
<sequence>MVTGLGLSISYALVERHGGRITAESTVGQGAESIVRLREDRSAAGTGPDVQLS</sequence>
<dbReference type="Proteomes" id="UP000256805">
    <property type="component" value="Unassembled WGS sequence"/>
</dbReference>
<protein>
    <recommendedName>
        <fullName evidence="1">Histidine kinase/HSP90-like ATPase domain-containing protein</fullName>
    </recommendedName>
</protein>
<proteinExistence type="predicted"/>
<dbReference type="InterPro" id="IPR003594">
    <property type="entry name" value="HATPase_dom"/>
</dbReference>
<dbReference type="CDD" id="cd00075">
    <property type="entry name" value="HATPase"/>
    <property type="match status" value="1"/>
</dbReference>
<organism evidence="2 3">
    <name type="scientific">Cupriavidus taiwanensis</name>
    <dbReference type="NCBI Taxonomy" id="164546"/>
    <lineage>
        <taxon>Bacteria</taxon>
        <taxon>Pseudomonadati</taxon>
        <taxon>Pseudomonadota</taxon>
        <taxon>Betaproteobacteria</taxon>
        <taxon>Burkholderiales</taxon>
        <taxon>Burkholderiaceae</taxon>
        <taxon>Cupriavidus</taxon>
    </lineage>
</organism>
<dbReference type="Pfam" id="PF02518">
    <property type="entry name" value="HATPase_c"/>
    <property type="match status" value="1"/>
</dbReference>
<dbReference type="SUPFAM" id="SSF55874">
    <property type="entry name" value="ATPase domain of HSP90 chaperone/DNA topoisomerase II/histidine kinase"/>
    <property type="match status" value="1"/>
</dbReference>
<feature type="domain" description="Histidine kinase/HSP90-like ATPase" evidence="1">
    <location>
        <begin position="3"/>
        <end position="40"/>
    </location>
</feature>
<dbReference type="Gene3D" id="3.30.565.10">
    <property type="entry name" value="Histidine kinase-like ATPase, C-terminal domain"/>
    <property type="match status" value="1"/>
</dbReference>
<dbReference type="AlphaFoldDB" id="A0A375J694"/>
<gene>
    <name evidence="2" type="ORF">CBM2634_B170035</name>
</gene>
<reference evidence="2 3" key="1">
    <citation type="submission" date="2018-01" db="EMBL/GenBank/DDBJ databases">
        <authorList>
            <person name="Gaut B.S."/>
            <person name="Morton B.R."/>
            <person name="Clegg M.T."/>
            <person name="Duvall M.R."/>
        </authorList>
    </citation>
    <scope>NUCLEOTIDE SEQUENCE [LARGE SCALE GENOMIC DNA]</scope>
    <source>
        <strain evidence="2">Cupriavidus taiwanensis cmp 52</strain>
    </source>
</reference>
<dbReference type="EMBL" id="OVTA01000040">
    <property type="protein sequence ID" value="SPS00708.1"/>
    <property type="molecule type" value="Genomic_DNA"/>
</dbReference>
<evidence type="ECO:0000259" key="1">
    <source>
        <dbReference type="Pfam" id="PF02518"/>
    </source>
</evidence>
<accession>A0A375J694</accession>
<name>A0A375J694_9BURK</name>
<dbReference type="InterPro" id="IPR036890">
    <property type="entry name" value="HATPase_C_sf"/>
</dbReference>
<evidence type="ECO:0000313" key="2">
    <source>
        <dbReference type="EMBL" id="SPS00708.1"/>
    </source>
</evidence>